<dbReference type="OrthoDB" id="3533020at2759"/>
<dbReference type="KEGG" id="mbe:MBM_02061"/>
<keyword evidence="7" id="KW-1185">Reference proteome</keyword>
<dbReference type="PANTHER" id="PTHR24379">
    <property type="entry name" value="KRAB AND ZINC FINGER DOMAIN-CONTAINING"/>
    <property type="match status" value="1"/>
</dbReference>
<keyword evidence="3" id="KW-0863">Zinc-finger</keyword>
<dbReference type="Proteomes" id="UP000006753">
    <property type="component" value="Unassembled WGS sequence"/>
</dbReference>
<dbReference type="PROSITE" id="PS00028">
    <property type="entry name" value="ZINC_FINGER_C2H2_1"/>
    <property type="match status" value="4"/>
</dbReference>
<evidence type="ECO:0000256" key="3">
    <source>
        <dbReference type="ARBA" id="ARBA00022771"/>
    </source>
</evidence>
<feature type="domain" description="C2H2-type" evidence="5">
    <location>
        <begin position="112"/>
        <end position="133"/>
    </location>
</feature>
<sequence>MELYCYQCGRKRVFNSLSAITDHCKSKEGHACAQECKPCKRLFVKQIFLDQHVSAVHQWKCIPCDLFYADEAKLAAHHDSTHNYPCVSCPGQRFPSADALDMHNRASHAHRCAACKMDFYTEKSIADHVARVHGFKCGQCRSKTFYAVAALQAHVQALHGSRCEKCSLGFRTAELLAQHEETSHQLLPCGWCPAVFDCGAAREAHVAAVHFQTGRRSVAVRSVLSPMMMLKIDRGVLRDLRAAAAAAAAATAASGR</sequence>
<dbReference type="InterPro" id="IPR013087">
    <property type="entry name" value="Znf_C2H2_type"/>
</dbReference>
<dbReference type="PANTHER" id="PTHR24379:SF121">
    <property type="entry name" value="C2H2-TYPE DOMAIN-CONTAINING PROTEIN"/>
    <property type="match status" value="1"/>
</dbReference>
<feature type="domain" description="C2H2-type" evidence="5">
    <location>
        <begin position="61"/>
        <end position="82"/>
    </location>
</feature>
<dbReference type="RefSeq" id="XP_007289950.1">
    <property type="nucleotide sequence ID" value="XM_007289888.1"/>
</dbReference>
<dbReference type="EMBL" id="JH921430">
    <property type="protein sequence ID" value="EKD20109.1"/>
    <property type="molecule type" value="Genomic_DNA"/>
</dbReference>
<dbReference type="GO" id="GO:0008270">
    <property type="term" value="F:zinc ion binding"/>
    <property type="evidence" value="ECO:0007669"/>
    <property type="project" value="UniProtKB-KW"/>
</dbReference>
<evidence type="ECO:0000313" key="7">
    <source>
        <dbReference type="Proteomes" id="UP000006753"/>
    </source>
</evidence>
<gene>
    <name evidence="6" type="ORF">MBM_02061</name>
</gene>
<protein>
    <submittedName>
        <fullName evidence="6">Zinc finger Y-chromosomal protein</fullName>
    </submittedName>
</protein>
<keyword evidence="2" id="KW-0677">Repeat</keyword>
<feature type="domain" description="C2H2-type" evidence="5">
    <location>
        <begin position="36"/>
        <end position="57"/>
    </location>
</feature>
<evidence type="ECO:0000256" key="2">
    <source>
        <dbReference type="ARBA" id="ARBA00022737"/>
    </source>
</evidence>
<dbReference type="OMA" id="MENHINA"/>
<dbReference type="SMART" id="SM00355">
    <property type="entry name" value="ZnF_C2H2"/>
    <property type="match status" value="8"/>
</dbReference>
<dbReference type="HOGENOM" id="CLU_1086169_0_0_1"/>
<evidence type="ECO:0000256" key="4">
    <source>
        <dbReference type="ARBA" id="ARBA00022833"/>
    </source>
</evidence>
<organism evidence="6 7">
    <name type="scientific">Marssonina brunnea f. sp. multigermtubi (strain MB_m1)</name>
    <name type="common">Marssonina leaf spot fungus</name>
    <dbReference type="NCBI Taxonomy" id="1072389"/>
    <lineage>
        <taxon>Eukaryota</taxon>
        <taxon>Fungi</taxon>
        <taxon>Dikarya</taxon>
        <taxon>Ascomycota</taxon>
        <taxon>Pezizomycotina</taxon>
        <taxon>Leotiomycetes</taxon>
        <taxon>Helotiales</taxon>
        <taxon>Drepanopezizaceae</taxon>
        <taxon>Drepanopeziza</taxon>
    </lineage>
</organism>
<evidence type="ECO:0000256" key="1">
    <source>
        <dbReference type="ARBA" id="ARBA00022723"/>
    </source>
</evidence>
<dbReference type="AlphaFoldDB" id="K1Y4N8"/>
<feature type="domain" description="C2H2-type" evidence="5">
    <location>
        <begin position="163"/>
        <end position="184"/>
    </location>
</feature>
<evidence type="ECO:0000259" key="5">
    <source>
        <dbReference type="PROSITE" id="PS00028"/>
    </source>
</evidence>
<reference evidence="6 7" key="1">
    <citation type="journal article" date="2012" name="BMC Genomics">
        <title>Sequencing the genome of Marssonina brunnea reveals fungus-poplar co-evolution.</title>
        <authorList>
            <person name="Zhu S."/>
            <person name="Cao Y.-Z."/>
            <person name="Jiang C."/>
            <person name="Tan B.-Y."/>
            <person name="Wang Z."/>
            <person name="Feng S."/>
            <person name="Zhang L."/>
            <person name="Su X.-H."/>
            <person name="Brejova B."/>
            <person name="Vinar T."/>
            <person name="Xu M."/>
            <person name="Wang M.-X."/>
            <person name="Zhang S.-G."/>
            <person name="Huang M.-R."/>
            <person name="Wu R."/>
            <person name="Zhou Y."/>
        </authorList>
    </citation>
    <scope>NUCLEOTIDE SEQUENCE [LARGE SCALE GENOMIC DNA]</scope>
    <source>
        <strain evidence="6 7">MB_m1</strain>
    </source>
</reference>
<keyword evidence="1" id="KW-0479">Metal-binding</keyword>
<dbReference type="GeneID" id="18757996"/>
<evidence type="ECO:0000313" key="6">
    <source>
        <dbReference type="EMBL" id="EKD20109.1"/>
    </source>
</evidence>
<name>K1Y4N8_MARBU</name>
<proteinExistence type="predicted"/>
<accession>K1Y4N8</accession>
<dbReference type="eggNOG" id="KOG1721">
    <property type="taxonomic scope" value="Eukaryota"/>
</dbReference>
<keyword evidence="4" id="KW-0862">Zinc</keyword>
<dbReference type="InParanoid" id="K1Y4N8"/>